<evidence type="ECO:0000313" key="2">
    <source>
        <dbReference type="Proteomes" id="UP000828390"/>
    </source>
</evidence>
<sequence length="113" mass="12089">MQQSCQPLFIVESSLARTLERSRPKITGTAGQRAYQCGGYTGRTWAERPQNIEGVALENGPGAAVLSLLNALGKPPRGTRRRPVTSRAAIKAELGARSGKKISLKIISTTLAE</sequence>
<reference evidence="1" key="2">
    <citation type="submission" date="2020-11" db="EMBL/GenBank/DDBJ databases">
        <authorList>
            <person name="McCartney M.A."/>
            <person name="Auch B."/>
            <person name="Kono T."/>
            <person name="Mallez S."/>
            <person name="Becker A."/>
            <person name="Gohl D.M."/>
            <person name="Silverstein K.A.T."/>
            <person name="Koren S."/>
            <person name="Bechman K.B."/>
            <person name="Herman A."/>
            <person name="Abrahante J.E."/>
            <person name="Garbe J."/>
        </authorList>
    </citation>
    <scope>NUCLEOTIDE SEQUENCE</scope>
    <source>
        <strain evidence="1">Duluth1</strain>
        <tissue evidence="1">Whole animal</tissue>
    </source>
</reference>
<comment type="caution">
    <text evidence="1">The sequence shown here is derived from an EMBL/GenBank/DDBJ whole genome shotgun (WGS) entry which is preliminary data.</text>
</comment>
<protein>
    <submittedName>
        <fullName evidence="1">Uncharacterized protein</fullName>
    </submittedName>
</protein>
<keyword evidence="2" id="KW-1185">Reference proteome</keyword>
<evidence type="ECO:0000313" key="1">
    <source>
        <dbReference type="EMBL" id="KAH3737877.1"/>
    </source>
</evidence>
<organism evidence="1 2">
    <name type="scientific">Dreissena polymorpha</name>
    <name type="common">Zebra mussel</name>
    <name type="synonym">Mytilus polymorpha</name>
    <dbReference type="NCBI Taxonomy" id="45954"/>
    <lineage>
        <taxon>Eukaryota</taxon>
        <taxon>Metazoa</taxon>
        <taxon>Spiralia</taxon>
        <taxon>Lophotrochozoa</taxon>
        <taxon>Mollusca</taxon>
        <taxon>Bivalvia</taxon>
        <taxon>Autobranchia</taxon>
        <taxon>Heteroconchia</taxon>
        <taxon>Euheterodonta</taxon>
        <taxon>Imparidentia</taxon>
        <taxon>Neoheterodontei</taxon>
        <taxon>Myida</taxon>
        <taxon>Dreissenoidea</taxon>
        <taxon>Dreissenidae</taxon>
        <taxon>Dreissena</taxon>
    </lineage>
</organism>
<dbReference type="Proteomes" id="UP000828390">
    <property type="component" value="Unassembled WGS sequence"/>
</dbReference>
<reference evidence="1" key="1">
    <citation type="journal article" date="2019" name="bioRxiv">
        <title>The Genome of the Zebra Mussel, Dreissena polymorpha: A Resource for Invasive Species Research.</title>
        <authorList>
            <person name="McCartney M.A."/>
            <person name="Auch B."/>
            <person name="Kono T."/>
            <person name="Mallez S."/>
            <person name="Zhang Y."/>
            <person name="Obille A."/>
            <person name="Becker A."/>
            <person name="Abrahante J.E."/>
            <person name="Garbe J."/>
            <person name="Badalamenti J.P."/>
            <person name="Herman A."/>
            <person name="Mangelson H."/>
            <person name="Liachko I."/>
            <person name="Sullivan S."/>
            <person name="Sone E.D."/>
            <person name="Koren S."/>
            <person name="Silverstein K.A.T."/>
            <person name="Beckman K.B."/>
            <person name="Gohl D.M."/>
        </authorList>
    </citation>
    <scope>NUCLEOTIDE SEQUENCE</scope>
    <source>
        <strain evidence="1">Duluth1</strain>
        <tissue evidence="1">Whole animal</tissue>
    </source>
</reference>
<dbReference type="AlphaFoldDB" id="A0A9D4D483"/>
<name>A0A9D4D483_DREPO</name>
<accession>A0A9D4D483</accession>
<gene>
    <name evidence="1" type="ORF">DPMN_044475</name>
</gene>
<proteinExistence type="predicted"/>
<dbReference type="EMBL" id="JAIWYP010000011">
    <property type="protein sequence ID" value="KAH3737877.1"/>
    <property type="molecule type" value="Genomic_DNA"/>
</dbReference>